<keyword evidence="7" id="KW-0812">Transmembrane</keyword>
<evidence type="ECO:0000256" key="1">
    <source>
        <dbReference type="ARBA" id="ARBA00003439"/>
    </source>
</evidence>
<keyword evidence="6" id="KW-0539">Nucleus</keyword>
<sequence length="352" mass="40391">MKPTAEWTDRERVLLLCSRGCLARTRHLMNDLKRLMPHVHSEAKFEKGKGLENLNEIGELANCSKCIYLESRKGRDVYMWVSQIADGPSIKFLVHNMHTMSELSMTGNCLKGSRPILSFDSQFDTQPHLKVVKELFMNIFKTPNHHPRSQPFIDHVFNFSLTSGIFSLRFLFLILFISDGNVWFRNYQIVDDTCKLEEIGPRMVFEIIRVFDGSFCGTVMYENPTYKTPNSVRREIKLKKADEYAQRVAQKQSGKVKEKMIRSVKMADPVGEVFDTDLKEVQGKGKAGALLDRQILKKKKQRKAKAKKTAETLKIGSDRDAKRISDVGHLNVVKSCEPSKCQQSRTISRKKN</sequence>
<evidence type="ECO:0000256" key="3">
    <source>
        <dbReference type="ARBA" id="ARBA00006369"/>
    </source>
</evidence>
<comment type="similarity">
    <text evidence="3">Belongs to the BRX1 family.</text>
</comment>
<evidence type="ECO:0000256" key="5">
    <source>
        <dbReference type="ARBA" id="ARBA00022517"/>
    </source>
</evidence>
<dbReference type="SUPFAM" id="SSF52954">
    <property type="entry name" value="Class II aaRS ABD-related"/>
    <property type="match status" value="1"/>
</dbReference>
<comment type="function">
    <text evidence="1">Required for biogenesis of the 60S ribosomal subunit.</text>
</comment>
<dbReference type="InterPro" id="IPR007109">
    <property type="entry name" value="Brix"/>
</dbReference>
<reference evidence="10" key="1">
    <citation type="submission" date="2022-11" db="UniProtKB">
        <authorList>
            <consortium name="WormBaseParasite"/>
        </authorList>
    </citation>
    <scope>IDENTIFICATION</scope>
</reference>
<keyword evidence="9" id="KW-1185">Reference proteome</keyword>
<proteinExistence type="inferred from homology"/>
<evidence type="ECO:0000259" key="8">
    <source>
        <dbReference type="PROSITE" id="PS50833"/>
    </source>
</evidence>
<evidence type="ECO:0000256" key="4">
    <source>
        <dbReference type="ARBA" id="ARBA00020522"/>
    </source>
</evidence>
<feature type="transmembrane region" description="Helical" evidence="7">
    <location>
        <begin position="156"/>
        <end position="177"/>
    </location>
</feature>
<dbReference type="GO" id="GO:0000027">
    <property type="term" value="P:ribosomal large subunit assembly"/>
    <property type="evidence" value="ECO:0007669"/>
    <property type="project" value="TreeGrafter"/>
</dbReference>
<dbReference type="SMART" id="SM00879">
    <property type="entry name" value="Brix"/>
    <property type="match status" value="1"/>
</dbReference>
<feature type="domain" description="Brix" evidence="8">
    <location>
        <begin position="11"/>
        <end position="216"/>
    </location>
</feature>
<keyword evidence="7" id="KW-1133">Transmembrane helix</keyword>
<dbReference type="AlphaFoldDB" id="A0A915EKF9"/>
<dbReference type="InterPro" id="IPR026532">
    <property type="entry name" value="BRX1"/>
</dbReference>
<keyword evidence="7" id="KW-0472">Membrane</keyword>
<dbReference type="GO" id="GO:0005730">
    <property type="term" value="C:nucleolus"/>
    <property type="evidence" value="ECO:0007669"/>
    <property type="project" value="UniProtKB-SubCell"/>
</dbReference>
<dbReference type="PANTHER" id="PTHR13634">
    <property type="entry name" value="RIBOSOME BIOGENESIS PROTEIN BRIX"/>
    <property type="match status" value="1"/>
</dbReference>
<dbReference type="Pfam" id="PF04427">
    <property type="entry name" value="Brix"/>
    <property type="match status" value="1"/>
</dbReference>
<keyword evidence="5" id="KW-0690">Ribosome biogenesis</keyword>
<evidence type="ECO:0000256" key="6">
    <source>
        <dbReference type="ARBA" id="ARBA00023242"/>
    </source>
</evidence>
<organism evidence="9 10">
    <name type="scientific">Ditylenchus dipsaci</name>
    <dbReference type="NCBI Taxonomy" id="166011"/>
    <lineage>
        <taxon>Eukaryota</taxon>
        <taxon>Metazoa</taxon>
        <taxon>Ecdysozoa</taxon>
        <taxon>Nematoda</taxon>
        <taxon>Chromadorea</taxon>
        <taxon>Rhabditida</taxon>
        <taxon>Tylenchina</taxon>
        <taxon>Tylenchomorpha</taxon>
        <taxon>Sphaerularioidea</taxon>
        <taxon>Anguinidae</taxon>
        <taxon>Anguininae</taxon>
        <taxon>Ditylenchus</taxon>
    </lineage>
</organism>
<dbReference type="WBParaSite" id="jg7253">
    <property type="protein sequence ID" value="jg7253"/>
    <property type="gene ID" value="jg7253"/>
</dbReference>
<dbReference type="Proteomes" id="UP000887574">
    <property type="component" value="Unplaced"/>
</dbReference>
<evidence type="ECO:0000256" key="2">
    <source>
        <dbReference type="ARBA" id="ARBA00004604"/>
    </source>
</evidence>
<evidence type="ECO:0000256" key="7">
    <source>
        <dbReference type="SAM" id="Phobius"/>
    </source>
</evidence>
<evidence type="ECO:0000313" key="9">
    <source>
        <dbReference type="Proteomes" id="UP000887574"/>
    </source>
</evidence>
<dbReference type="PROSITE" id="PS50833">
    <property type="entry name" value="BRIX"/>
    <property type="match status" value="1"/>
</dbReference>
<evidence type="ECO:0000313" key="10">
    <source>
        <dbReference type="WBParaSite" id="jg7253"/>
    </source>
</evidence>
<protein>
    <recommendedName>
        <fullName evidence="4">Ribosome biogenesis protein BRX1 homolog</fullName>
    </recommendedName>
</protein>
<name>A0A915EKF9_9BILA</name>
<accession>A0A915EKF9</accession>
<dbReference type="GO" id="GO:0006364">
    <property type="term" value="P:rRNA processing"/>
    <property type="evidence" value="ECO:0007669"/>
    <property type="project" value="InterPro"/>
</dbReference>
<dbReference type="GO" id="GO:0019843">
    <property type="term" value="F:rRNA binding"/>
    <property type="evidence" value="ECO:0007669"/>
    <property type="project" value="InterPro"/>
</dbReference>
<dbReference type="PANTHER" id="PTHR13634:SF0">
    <property type="entry name" value="RIBOSOME BIOGENESIS PROTEIN BRX1 HOMOLOG"/>
    <property type="match status" value="1"/>
</dbReference>
<comment type="subcellular location">
    <subcellularLocation>
        <location evidence="2">Nucleus</location>
        <location evidence="2">Nucleolus</location>
    </subcellularLocation>
</comment>